<evidence type="ECO:0000256" key="1">
    <source>
        <dbReference type="SAM" id="MobiDB-lite"/>
    </source>
</evidence>
<keyword evidence="3" id="KW-1185">Reference proteome</keyword>
<organism evidence="2 3">
    <name type="scientific">Cryptococcus tetragattii IND107</name>
    <dbReference type="NCBI Taxonomy" id="1296105"/>
    <lineage>
        <taxon>Eukaryota</taxon>
        <taxon>Fungi</taxon>
        <taxon>Dikarya</taxon>
        <taxon>Basidiomycota</taxon>
        <taxon>Agaricomycotina</taxon>
        <taxon>Tremellomycetes</taxon>
        <taxon>Tremellales</taxon>
        <taxon>Cryptococcaceae</taxon>
        <taxon>Cryptococcus</taxon>
        <taxon>Cryptococcus gattii species complex</taxon>
    </lineage>
</organism>
<reference evidence="3" key="1">
    <citation type="submission" date="2015-01" db="EMBL/GenBank/DDBJ databases">
        <title>The Genome Sequence of Cryptococcus gattii MMRL2647.</title>
        <authorList>
            <consortium name="The Broad Institute Genomics Platform"/>
            <person name="Cuomo C."/>
            <person name="Litvintseva A."/>
            <person name="Chen Y."/>
            <person name="Heitman J."/>
            <person name="Sun S."/>
            <person name="Springer D."/>
            <person name="Dromer F."/>
            <person name="Young S."/>
            <person name="Zeng Q."/>
            <person name="Gargeya S."/>
            <person name="Abouelleil A."/>
            <person name="Alvarado L."/>
            <person name="Chapman S.B."/>
            <person name="Gainer-Dewar J."/>
            <person name="Goldberg J."/>
            <person name="Griggs A."/>
            <person name="Gujja S."/>
            <person name="Hansen M."/>
            <person name="Howarth C."/>
            <person name="Imamovic A."/>
            <person name="Larimer J."/>
            <person name="Murphy C."/>
            <person name="Naylor J."/>
            <person name="Pearson M."/>
            <person name="Priest M."/>
            <person name="Roberts A."/>
            <person name="Saif S."/>
            <person name="Shea T."/>
            <person name="Sykes S."/>
            <person name="Wortman J."/>
            <person name="Nusbaum C."/>
            <person name="Birren B."/>
        </authorList>
    </citation>
    <scope>NUCLEOTIDE SEQUENCE [LARGE SCALE GENOMIC DNA]</scope>
    <source>
        <strain evidence="3">IND107</strain>
    </source>
</reference>
<gene>
    <name evidence="2" type="ORF">I308_106664</name>
</gene>
<protein>
    <submittedName>
        <fullName evidence="2">Uncharacterized protein</fullName>
    </submittedName>
</protein>
<feature type="region of interest" description="Disordered" evidence="1">
    <location>
        <begin position="198"/>
        <end position="240"/>
    </location>
</feature>
<evidence type="ECO:0000313" key="3">
    <source>
        <dbReference type="Proteomes" id="UP000054399"/>
    </source>
</evidence>
<comment type="caution">
    <text evidence="2">The sequence shown here is derived from an EMBL/GenBank/DDBJ whole genome shotgun (WGS) entry which is preliminary data.</text>
</comment>
<dbReference type="RefSeq" id="XP_066610911.1">
    <property type="nucleotide sequence ID" value="XM_066761086.1"/>
</dbReference>
<proteinExistence type="predicted"/>
<dbReference type="Proteomes" id="UP000054399">
    <property type="component" value="Unassembled WGS sequence"/>
</dbReference>
<name>A0ABR3BI85_9TREE</name>
<dbReference type="EMBL" id="ATAM02000014">
    <property type="protein sequence ID" value="KAL0240412.1"/>
    <property type="molecule type" value="Genomic_DNA"/>
</dbReference>
<reference evidence="2 3" key="2">
    <citation type="submission" date="2024-01" db="EMBL/GenBank/DDBJ databases">
        <title>Comparative genomics of Cryptococcus and Kwoniella reveals pathogenesis evolution and contrasting modes of karyotype evolution via chromosome fusion or intercentromeric recombination.</title>
        <authorList>
            <person name="Coelho M.A."/>
            <person name="David-Palma M."/>
            <person name="Shea T."/>
            <person name="Bowers K."/>
            <person name="Mcginley-Smith S."/>
            <person name="Mohammad A.W."/>
            <person name="Gnirke A."/>
            <person name="Yurkov A.M."/>
            <person name="Nowrousian M."/>
            <person name="Sun S."/>
            <person name="Cuomo C.A."/>
            <person name="Heitman J."/>
        </authorList>
    </citation>
    <scope>NUCLEOTIDE SEQUENCE [LARGE SCALE GENOMIC DNA]</scope>
    <source>
        <strain evidence="2 3">IND107</strain>
    </source>
</reference>
<accession>A0ABR3BI85</accession>
<dbReference type="GeneID" id="91993519"/>
<evidence type="ECO:0000313" key="2">
    <source>
        <dbReference type="EMBL" id="KAL0240412.1"/>
    </source>
</evidence>
<sequence>MTEFRRTQYEHRLANRHCFISVTQHIEIAHHEDALHCLISSPPLHMRPFFVREMLDILHLSLGHLPVGPLTNRIPYPLRLRSPILHHKPVFPHLSPLPILFRQFRHMHWYDLRQDQTLGGRDAIGTVTRVAILVGGGQELDDQSTTFEPRPKIGVVCGAGPVVFGELDDCSPRLEGIKEELGVLKELMPNLLALESKRNQNREVTGSEEGVARQQQPEALRDTSTHWSLTKGLRPISPLR</sequence>